<dbReference type="SUPFAM" id="SSF63829">
    <property type="entry name" value="Calcium-dependent phosphotriesterase"/>
    <property type="match status" value="1"/>
</dbReference>
<dbReference type="OrthoDB" id="2531681at2"/>
<evidence type="ECO:0000313" key="1">
    <source>
        <dbReference type="EMBL" id="KIO52981.1"/>
    </source>
</evidence>
<dbReference type="EMBL" id="MUGX01000010">
    <property type="protein sequence ID" value="OXA88624.1"/>
    <property type="molecule type" value="Genomic_DNA"/>
</dbReference>
<evidence type="ECO:0008006" key="5">
    <source>
        <dbReference type="Google" id="ProtNLM"/>
    </source>
</evidence>
<protein>
    <recommendedName>
        <fullName evidence="5">SMP-30/Gluconolactonase/LRE-like region domain-containing protein</fullName>
    </recommendedName>
</protein>
<name>A0A0D0F063_9FLAO</name>
<dbReference type="InterPro" id="IPR011042">
    <property type="entry name" value="6-blade_b-propeller_TolB-like"/>
</dbReference>
<dbReference type="RefSeq" id="WP_041517559.1">
    <property type="nucleotide sequence ID" value="NZ_JPRK01000008.1"/>
</dbReference>
<organism evidence="1 3">
    <name type="scientific">Flavobacterium hibernum</name>
    <dbReference type="NCBI Taxonomy" id="37752"/>
    <lineage>
        <taxon>Bacteria</taxon>
        <taxon>Pseudomonadati</taxon>
        <taxon>Bacteroidota</taxon>
        <taxon>Flavobacteriia</taxon>
        <taxon>Flavobacteriales</taxon>
        <taxon>Flavobacteriaceae</taxon>
        <taxon>Flavobacterium</taxon>
    </lineage>
</organism>
<accession>A0A0D0F063</accession>
<dbReference type="AlphaFoldDB" id="A0A0D0F063"/>
<dbReference type="STRING" id="37752.IW18_10685"/>
<sequence length="392" mass="44492">MKQIIKAIVIILLITNTTKCWSQKTKQDIVYREDSKFVNPISSESLVKSNLSKKEALQEITYVETSKRIKPTLFANLGESCQTPDGIALDKNGNLFLSITNPISFEKYGSKIITFDKNDKPITWFDQLPLHPVTKRVHPMGMEFGPDGNLYIMDNQFFARKNDFSRLIRIIVKNGKPLKAEVLVEGFNFGEAVRWSKNRVYITDALFENRRESGIYSFSLEELNKKNIVLDALNKKNYLISTFTLKFEVANSIGIDGIAFDAKGNLYAGNFGDGVISKLEFFDDGKIKSEKVVFDSDKLKCCDGFFYDKKRNSIFIANYNNNSVHQLNLNTNTLSLIWENGEANGSDGQLDNPCETIIYKGKLLVVNYDTFEGEKNKEIDAFHTISSFDLGE</sequence>
<dbReference type="EMBL" id="JPRK01000008">
    <property type="protein sequence ID" value="KIO52981.1"/>
    <property type="molecule type" value="Genomic_DNA"/>
</dbReference>
<proteinExistence type="predicted"/>
<dbReference type="Gene3D" id="2.120.10.30">
    <property type="entry name" value="TolB, C-terminal domain"/>
    <property type="match status" value="1"/>
</dbReference>
<reference evidence="2 4" key="2">
    <citation type="submission" date="2016-11" db="EMBL/GenBank/DDBJ databases">
        <title>Whole genomes of Flavobacteriaceae.</title>
        <authorList>
            <person name="Stine C."/>
            <person name="Li C."/>
            <person name="Tadesse D."/>
        </authorList>
    </citation>
    <scope>NUCLEOTIDE SEQUENCE [LARGE SCALE GENOMIC DNA]</scope>
    <source>
        <strain evidence="2 4">ATCC 51468</strain>
    </source>
</reference>
<gene>
    <name evidence="2" type="ORF">B0A73_08100</name>
    <name evidence="1" type="ORF">IW18_10685</name>
</gene>
<dbReference type="Proteomes" id="UP000198302">
    <property type="component" value="Unassembled WGS sequence"/>
</dbReference>
<evidence type="ECO:0000313" key="2">
    <source>
        <dbReference type="EMBL" id="OXA88624.1"/>
    </source>
</evidence>
<dbReference type="Proteomes" id="UP000032061">
    <property type="component" value="Unassembled WGS sequence"/>
</dbReference>
<comment type="caution">
    <text evidence="1">The sequence shown here is derived from an EMBL/GenBank/DDBJ whole genome shotgun (WGS) entry which is preliminary data.</text>
</comment>
<evidence type="ECO:0000313" key="3">
    <source>
        <dbReference type="Proteomes" id="UP000032061"/>
    </source>
</evidence>
<evidence type="ECO:0000313" key="4">
    <source>
        <dbReference type="Proteomes" id="UP000198302"/>
    </source>
</evidence>
<keyword evidence="4" id="KW-1185">Reference proteome</keyword>
<reference evidence="1 3" key="1">
    <citation type="submission" date="2015-01" db="EMBL/GenBank/DDBJ databases">
        <title>Genome of Flavobacterium hibernum DSM 12611.</title>
        <authorList>
            <person name="Stropko S.J."/>
            <person name="Pipes S.E."/>
            <person name="Newman J.D."/>
        </authorList>
    </citation>
    <scope>NUCLEOTIDE SEQUENCE [LARGE SCALE GENOMIC DNA]</scope>
    <source>
        <strain evidence="1 3">DSM 12611</strain>
    </source>
</reference>